<feature type="region of interest" description="Disordered" evidence="1">
    <location>
        <begin position="165"/>
        <end position="185"/>
    </location>
</feature>
<reference evidence="2" key="2">
    <citation type="submission" date="2021-10" db="EMBL/GenBank/DDBJ databases">
        <title>Phylogenomics reveals ancestral predisposition of the termite-cultivated fungus Termitomyces towards a domesticated lifestyle.</title>
        <authorList>
            <person name="Auxier B."/>
            <person name="Grum-Grzhimaylo A."/>
            <person name="Cardenas M.E."/>
            <person name="Lodge J.D."/>
            <person name="Laessoe T."/>
            <person name="Pedersen O."/>
            <person name="Smith M.E."/>
            <person name="Kuyper T.W."/>
            <person name="Franco-Molano E.A."/>
            <person name="Baroni T.J."/>
            <person name="Aanen D.K."/>
        </authorList>
    </citation>
    <scope>NUCLEOTIDE SEQUENCE</scope>
    <source>
        <strain evidence="2">AP01</strain>
        <tissue evidence="2">Mycelium</tissue>
    </source>
</reference>
<dbReference type="AlphaFoldDB" id="A0A9P7FYJ3"/>
<accession>A0A9P7FYJ3</accession>
<protein>
    <submittedName>
        <fullName evidence="2">Uncharacterized protein</fullName>
    </submittedName>
</protein>
<dbReference type="Proteomes" id="UP000775547">
    <property type="component" value="Unassembled WGS sequence"/>
</dbReference>
<evidence type="ECO:0000313" key="2">
    <source>
        <dbReference type="EMBL" id="KAG5637417.1"/>
    </source>
</evidence>
<feature type="non-terminal residue" evidence="2">
    <location>
        <position position="185"/>
    </location>
</feature>
<reference evidence="2" key="1">
    <citation type="submission" date="2020-07" db="EMBL/GenBank/DDBJ databases">
        <authorList>
            <person name="Nieuwenhuis M."/>
            <person name="Van De Peppel L.J.J."/>
        </authorList>
    </citation>
    <scope>NUCLEOTIDE SEQUENCE</scope>
    <source>
        <strain evidence="2">AP01</strain>
        <tissue evidence="2">Mycelium</tissue>
    </source>
</reference>
<gene>
    <name evidence="2" type="ORF">DXG03_004446</name>
</gene>
<proteinExistence type="predicted"/>
<dbReference type="EMBL" id="JABCKV010002671">
    <property type="protein sequence ID" value="KAG5637417.1"/>
    <property type="molecule type" value="Genomic_DNA"/>
</dbReference>
<keyword evidence="3" id="KW-1185">Reference proteome</keyword>
<organism evidence="2 3">
    <name type="scientific">Asterophora parasitica</name>
    <dbReference type="NCBI Taxonomy" id="117018"/>
    <lineage>
        <taxon>Eukaryota</taxon>
        <taxon>Fungi</taxon>
        <taxon>Dikarya</taxon>
        <taxon>Basidiomycota</taxon>
        <taxon>Agaricomycotina</taxon>
        <taxon>Agaricomycetes</taxon>
        <taxon>Agaricomycetidae</taxon>
        <taxon>Agaricales</taxon>
        <taxon>Tricholomatineae</taxon>
        <taxon>Lyophyllaceae</taxon>
        <taxon>Asterophora</taxon>
    </lineage>
</organism>
<comment type="caution">
    <text evidence="2">The sequence shown here is derived from an EMBL/GenBank/DDBJ whole genome shotgun (WGS) entry which is preliminary data.</text>
</comment>
<evidence type="ECO:0000313" key="3">
    <source>
        <dbReference type="Proteomes" id="UP000775547"/>
    </source>
</evidence>
<name>A0A9P7FYJ3_9AGAR</name>
<evidence type="ECO:0000256" key="1">
    <source>
        <dbReference type="SAM" id="MobiDB-lite"/>
    </source>
</evidence>
<sequence length="185" mass="20848">MVNTDTPHKPPGVAPSIVRTKAYALDDTQAIEKIMPHLRRVRTTAFLDALFPPTLLPEGKTVDDIYNSLVEQGFITNRRWKGWPERKSRKFKEAAFYTPFVDAANAIIGEIKPGHGTKISWFARGNKAPHSSDEYASTIRPDCIAASKAVLDQLAKIEKRLHDAEVKRKRPTVDEEKLSREANEL</sequence>